<dbReference type="GO" id="GO:0045943">
    <property type="term" value="P:positive regulation of transcription by RNA polymerase I"/>
    <property type="evidence" value="ECO:0007669"/>
    <property type="project" value="InterPro"/>
</dbReference>
<dbReference type="STRING" id="4999.A0A1Y1UNZ6"/>
<dbReference type="InterPro" id="IPR036322">
    <property type="entry name" value="WD40_repeat_dom_sf"/>
</dbReference>
<dbReference type="OrthoDB" id="4096at2759"/>
<evidence type="ECO:0000259" key="10">
    <source>
        <dbReference type="Pfam" id="PF23769"/>
    </source>
</evidence>
<dbReference type="InterPro" id="IPR001680">
    <property type="entry name" value="WD40_rpt"/>
</dbReference>
<dbReference type="PANTHER" id="PTHR44215">
    <property type="entry name" value="WD REPEAT-CONTAINING PROTEIN 75"/>
    <property type="match status" value="1"/>
</dbReference>
<evidence type="ECO:0000256" key="2">
    <source>
        <dbReference type="ARBA" id="ARBA00022517"/>
    </source>
</evidence>
<evidence type="ECO:0000256" key="4">
    <source>
        <dbReference type="ARBA" id="ARBA00022574"/>
    </source>
</evidence>
<dbReference type="GeneID" id="33556454"/>
<dbReference type="InParanoid" id="A0A1Y1UNZ6"/>
<gene>
    <name evidence="11" type="ORF">BD324DRAFT_614797</name>
</gene>
<dbReference type="AlphaFoldDB" id="A0A1Y1UNZ6"/>
<feature type="region of interest" description="Disordered" evidence="9">
    <location>
        <begin position="1008"/>
        <end position="1102"/>
    </location>
</feature>
<evidence type="ECO:0000256" key="8">
    <source>
        <dbReference type="PROSITE-ProRule" id="PRU00221"/>
    </source>
</evidence>
<name>A0A1Y1UNZ6_9TREE</name>
<feature type="repeat" description="WD" evidence="8">
    <location>
        <begin position="408"/>
        <end position="449"/>
    </location>
</feature>
<feature type="repeat" description="WD" evidence="8">
    <location>
        <begin position="181"/>
        <end position="223"/>
    </location>
</feature>
<evidence type="ECO:0000256" key="7">
    <source>
        <dbReference type="ARBA" id="ARBA00023242"/>
    </source>
</evidence>
<evidence type="ECO:0000313" key="12">
    <source>
        <dbReference type="Proteomes" id="UP000193218"/>
    </source>
</evidence>
<keyword evidence="6" id="KW-0804">Transcription</keyword>
<evidence type="ECO:0000256" key="9">
    <source>
        <dbReference type="SAM" id="MobiDB-lite"/>
    </source>
</evidence>
<feature type="compositionally biased region" description="Polar residues" evidence="9">
    <location>
        <begin position="47"/>
        <end position="60"/>
    </location>
</feature>
<keyword evidence="4 8" id="KW-0853">WD repeat</keyword>
<keyword evidence="2" id="KW-0690">Ribosome biogenesis</keyword>
<protein>
    <submittedName>
        <fullName evidence="11">WD40-repeat-containing domain protein</fullName>
    </submittedName>
</protein>
<comment type="subcellular location">
    <subcellularLocation>
        <location evidence="1">Nucleus</location>
        <location evidence="1">Nucleolus</location>
    </subcellularLocation>
</comment>
<feature type="compositionally biased region" description="Basic and acidic residues" evidence="9">
    <location>
        <begin position="86"/>
        <end position="95"/>
    </location>
</feature>
<feature type="compositionally biased region" description="Polar residues" evidence="9">
    <location>
        <begin position="1008"/>
        <end position="1017"/>
    </location>
</feature>
<dbReference type="InterPro" id="IPR053826">
    <property type="entry name" value="WDR75"/>
</dbReference>
<reference evidence="11 12" key="1">
    <citation type="submission" date="2017-03" db="EMBL/GenBank/DDBJ databases">
        <title>Widespread Adenine N6-methylation of Active Genes in Fungi.</title>
        <authorList>
            <consortium name="DOE Joint Genome Institute"/>
            <person name="Mondo S.J."/>
            <person name="Dannebaum R.O."/>
            <person name="Kuo R.C."/>
            <person name="Louie K.B."/>
            <person name="Bewick A.J."/>
            <person name="Labutti K."/>
            <person name="Haridas S."/>
            <person name="Kuo A."/>
            <person name="Salamov A."/>
            <person name="Ahrendt S.R."/>
            <person name="Lau R."/>
            <person name="Bowen B.P."/>
            <person name="Lipzen A."/>
            <person name="Sullivan W."/>
            <person name="Andreopoulos W.B."/>
            <person name="Clum A."/>
            <person name="Lindquist E."/>
            <person name="Daum C."/>
            <person name="Northen T.R."/>
            <person name="Ramamoorthy G."/>
            <person name="Schmitz R.J."/>
            <person name="Gryganskyi A."/>
            <person name="Culley D."/>
            <person name="Magnuson J."/>
            <person name="James T.Y."/>
            <person name="O'Malley M.A."/>
            <person name="Stajich J.E."/>
            <person name="Spatafora J.W."/>
            <person name="Visel A."/>
            <person name="Grigoriev I.V."/>
        </authorList>
    </citation>
    <scope>NUCLEOTIDE SEQUENCE [LARGE SCALE GENOMIC DNA]</scope>
    <source>
        <strain evidence="11 12">NRRL Y-17943</strain>
    </source>
</reference>
<dbReference type="Pfam" id="PF23769">
    <property type="entry name" value="Beta-prop_WDR75_2nd"/>
    <property type="match status" value="1"/>
</dbReference>
<dbReference type="Gene3D" id="2.130.10.10">
    <property type="entry name" value="YVTN repeat-like/Quinoprotein amine dehydrogenase"/>
    <property type="match status" value="3"/>
</dbReference>
<keyword evidence="3" id="KW-0698">rRNA processing</keyword>
<sequence length="1102" mass="120533">MEAESMVSGPSTPREKRKKTRSKPHSAVKEGSGFTPTLAMDLDPLVQASSSRTPQAVEKTSSSRKKKRSKGTLPAGEPAAATLVDKTGKDQAKVDKVKKREKKEKKLAKKERRREERDKGKRKDEEVWDYVPLAQDQASSIPPIWSRDRKFYFTVSHTSIHIHSSTGPTFKRLSTLCSTHREGHRNRITGIQLHPTNPFQLITCALDGNVKIWDWMEGRLIHTIEVALGGHLNHLCTGQVDGKWFIFATAAIRKEGKSPKPDGSHLRHRVVRLNLPQSKKVDSAEPIRHVGKLSVPPSALFISPSNSYLVALAGNKAYTYRLPSSTIDPAWSPKCVKFVSDQVFTCGLFAPASSLNDSDDEEWFATGDVKGMIRLWHGLSTAFRQLEAIRDGADPSPEQEKRLPTTSLHWHAHAVGALAFSPSGAQLLSAGQESVLVQWHLASGKREYIPRLGGRAIISLAVKDASTGTDEEWWAGMADGTMIRIGASSGQVSNVGQGVRLDPLRPKNASAPYPLALHPPSKSVVLPSSHPSTLQFVDPISSTVQFNLEVSPSNRVSKRDEKELEPIAVDYVAFNDAMDKTQGDRWMATIEGRKGDEQQGGGSVRTLKFWKWLGDRYAVNTQYPQPHDLDDIVSLTFAPARSSDLTADPLLLTCSTSGTAKIWIVRQAKRSSESKAGKKLSIVEKFWTLRNTFSYRDMPIYAACFSPDATIVALAHGSVLSLWDAQTDVLLKTLSGPLETRQMSFITSDGRYLATAGFRSGLSVWDLLSCQAAYTSDTKVSRLVGMPLQDTFVIAAPSDHELWRTTLSIYNATASNPIRQVVVRAKLARLIALPGTQGSDQLEFLGTTLTGEVLRFGDDVSWSRGRHARVNKKEERDTSIWQEMFGKEAFVNLDDTAAATEAASSEVVARPPGRPSEVFDGPSHTLPPPSLLFDSFIDQLLGSSDKPTKVITVDTQPGITYSTGTPIEASETFMVSNAPEVKSRKVTDQEVKEIQNLFTEILSLPTSIPAQPASSKLPNGHGPGTPSKAKANGHVEDHSMTEDAQTDGLSTLSKQARKVSRKLSTRVSQENAVNGASAASDAEAEAHESVVVGKKRKAASRM</sequence>
<feature type="compositionally biased region" description="Basic residues" evidence="9">
    <location>
        <begin position="15"/>
        <end position="26"/>
    </location>
</feature>
<dbReference type="GO" id="GO:2000234">
    <property type="term" value="P:positive regulation of rRNA processing"/>
    <property type="evidence" value="ECO:0007669"/>
    <property type="project" value="TreeGrafter"/>
</dbReference>
<evidence type="ECO:0000256" key="1">
    <source>
        <dbReference type="ARBA" id="ARBA00004604"/>
    </source>
</evidence>
<keyword evidence="12" id="KW-1185">Reference proteome</keyword>
<dbReference type="Pfam" id="PF23869">
    <property type="entry name" value="Beta-prop_WDR75_1st"/>
    <property type="match status" value="1"/>
</dbReference>
<evidence type="ECO:0000313" key="11">
    <source>
        <dbReference type="EMBL" id="ORX39739.1"/>
    </source>
</evidence>
<proteinExistence type="predicted"/>
<keyword evidence="5" id="KW-0677">Repeat</keyword>
<feature type="region of interest" description="Disordered" evidence="9">
    <location>
        <begin position="1"/>
        <end position="124"/>
    </location>
</feature>
<dbReference type="SUPFAM" id="SSF101898">
    <property type="entry name" value="NHL repeat"/>
    <property type="match status" value="1"/>
</dbReference>
<evidence type="ECO:0000256" key="6">
    <source>
        <dbReference type="ARBA" id="ARBA00023163"/>
    </source>
</evidence>
<dbReference type="InterPro" id="IPR057644">
    <property type="entry name" value="Beta-prop_WDR75_2nd"/>
</dbReference>
<dbReference type="Proteomes" id="UP000193218">
    <property type="component" value="Unassembled WGS sequence"/>
</dbReference>
<evidence type="ECO:0000256" key="5">
    <source>
        <dbReference type="ARBA" id="ARBA00022737"/>
    </source>
</evidence>
<feature type="domain" description="WD repeat-containing protein 75 second beta-propeller" evidence="10">
    <location>
        <begin position="516"/>
        <end position="825"/>
    </location>
</feature>
<dbReference type="PROSITE" id="PS50082">
    <property type="entry name" value="WD_REPEATS_2"/>
    <property type="match status" value="2"/>
</dbReference>
<feature type="compositionally biased region" description="Polar residues" evidence="9">
    <location>
        <begin position="1065"/>
        <end position="1074"/>
    </location>
</feature>
<feature type="compositionally biased region" description="Basic residues" evidence="9">
    <location>
        <begin position="1055"/>
        <end position="1064"/>
    </location>
</feature>
<evidence type="ECO:0000256" key="3">
    <source>
        <dbReference type="ARBA" id="ARBA00022552"/>
    </source>
</evidence>
<dbReference type="EMBL" id="NBSH01000002">
    <property type="protein sequence ID" value="ORX39739.1"/>
    <property type="molecule type" value="Genomic_DNA"/>
</dbReference>
<dbReference type="GO" id="GO:0032040">
    <property type="term" value="C:small-subunit processome"/>
    <property type="evidence" value="ECO:0007669"/>
    <property type="project" value="InterPro"/>
</dbReference>
<dbReference type="PROSITE" id="PS50294">
    <property type="entry name" value="WD_REPEATS_REGION"/>
    <property type="match status" value="1"/>
</dbReference>
<comment type="caution">
    <text evidence="11">The sequence shown here is derived from an EMBL/GenBank/DDBJ whole genome shotgun (WGS) entry which is preliminary data.</text>
</comment>
<dbReference type="GO" id="GO:0003723">
    <property type="term" value="F:RNA binding"/>
    <property type="evidence" value="ECO:0007669"/>
    <property type="project" value="InterPro"/>
</dbReference>
<dbReference type="SMART" id="SM00320">
    <property type="entry name" value="WD40"/>
    <property type="match status" value="6"/>
</dbReference>
<dbReference type="GO" id="GO:0006364">
    <property type="term" value="P:rRNA processing"/>
    <property type="evidence" value="ECO:0007669"/>
    <property type="project" value="UniProtKB-KW"/>
</dbReference>
<accession>A0A1Y1UNZ6</accession>
<dbReference type="InterPro" id="IPR015943">
    <property type="entry name" value="WD40/YVTN_repeat-like_dom_sf"/>
</dbReference>
<dbReference type="SUPFAM" id="SSF50978">
    <property type="entry name" value="WD40 repeat-like"/>
    <property type="match status" value="1"/>
</dbReference>
<feature type="compositionally biased region" description="Basic residues" evidence="9">
    <location>
        <begin position="96"/>
        <end position="112"/>
    </location>
</feature>
<organism evidence="11 12">
    <name type="scientific">Kockovaella imperatae</name>
    <dbReference type="NCBI Taxonomy" id="4999"/>
    <lineage>
        <taxon>Eukaryota</taxon>
        <taxon>Fungi</taxon>
        <taxon>Dikarya</taxon>
        <taxon>Basidiomycota</taxon>
        <taxon>Agaricomycotina</taxon>
        <taxon>Tremellomycetes</taxon>
        <taxon>Tremellales</taxon>
        <taxon>Cuniculitremaceae</taxon>
        <taxon>Kockovaella</taxon>
    </lineage>
</organism>
<dbReference type="RefSeq" id="XP_021873524.1">
    <property type="nucleotide sequence ID" value="XM_022014646.1"/>
</dbReference>
<keyword evidence="7" id="KW-0539">Nucleus</keyword>
<dbReference type="PANTHER" id="PTHR44215:SF1">
    <property type="entry name" value="WD REPEAT-CONTAINING PROTEIN 75"/>
    <property type="match status" value="1"/>
</dbReference>
<feature type="compositionally biased region" description="Basic residues" evidence="9">
    <location>
        <begin position="1093"/>
        <end position="1102"/>
    </location>
</feature>
<feature type="compositionally biased region" description="Basic and acidic residues" evidence="9">
    <location>
        <begin position="113"/>
        <end position="124"/>
    </location>
</feature>
<dbReference type="FunCoup" id="A0A1Y1UNZ6">
    <property type="interactions" value="521"/>
</dbReference>